<dbReference type="EMBL" id="ML742044">
    <property type="protein sequence ID" value="KAE8153053.1"/>
    <property type="molecule type" value="Genomic_DNA"/>
</dbReference>
<organism evidence="1 2">
    <name type="scientific">Aspergillus avenaceus</name>
    <dbReference type="NCBI Taxonomy" id="36643"/>
    <lineage>
        <taxon>Eukaryota</taxon>
        <taxon>Fungi</taxon>
        <taxon>Dikarya</taxon>
        <taxon>Ascomycota</taxon>
        <taxon>Pezizomycotina</taxon>
        <taxon>Eurotiomycetes</taxon>
        <taxon>Eurotiomycetidae</taxon>
        <taxon>Eurotiales</taxon>
        <taxon>Aspergillaceae</taxon>
        <taxon>Aspergillus</taxon>
        <taxon>Aspergillus subgen. Circumdati</taxon>
    </lineage>
</organism>
<dbReference type="AlphaFoldDB" id="A0A5N6U340"/>
<dbReference type="OrthoDB" id="4177740at2759"/>
<evidence type="ECO:0008006" key="3">
    <source>
        <dbReference type="Google" id="ProtNLM"/>
    </source>
</evidence>
<gene>
    <name evidence="1" type="ORF">BDV25DRAFT_137294</name>
</gene>
<name>A0A5N6U340_ASPAV</name>
<reference evidence="1 2" key="1">
    <citation type="submission" date="2019-04" db="EMBL/GenBank/DDBJ databases">
        <title>Friends and foes A comparative genomics study of 23 Aspergillus species from section Flavi.</title>
        <authorList>
            <consortium name="DOE Joint Genome Institute"/>
            <person name="Kjaerbolling I."/>
            <person name="Vesth T."/>
            <person name="Frisvad J.C."/>
            <person name="Nybo J.L."/>
            <person name="Theobald S."/>
            <person name="Kildgaard S."/>
            <person name="Isbrandt T."/>
            <person name="Kuo A."/>
            <person name="Sato A."/>
            <person name="Lyhne E.K."/>
            <person name="Kogle M.E."/>
            <person name="Wiebenga A."/>
            <person name="Kun R.S."/>
            <person name="Lubbers R.J."/>
            <person name="Makela M.R."/>
            <person name="Barry K."/>
            <person name="Chovatia M."/>
            <person name="Clum A."/>
            <person name="Daum C."/>
            <person name="Haridas S."/>
            <person name="He G."/>
            <person name="LaButti K."/>
            <person name="Lipzen A."/>
            <person name="Mondo S."/>
            <person name="Riley R."/>
            <person name="Salamov A."/>
            <person name="Simmons B.A."/>
            <person name="Magnuson J.K."/>
            <person name="Henrissat B."/>
            <person name="Mortensen U.H."/>
            <person name="Larsen T.O."/>
            <person name="Devries R.P."/>
            <person name="Grigoriev I.V."/>
            <person name="Machida M."/>
            <person name="Baker S.E."/>
            <person name="Andersen M.R."/>
        </authorList>
    </citation>
    <scope>NUCLEOTIDE SEQUENCE [LARGE SCALE GENOMIC DNA]</scope>
    <source>
        <strain evidence="1 2">IBT 18842</strain>
    </source>
</reference>
<accession>A0A5N6U340</accession>
<protein>
    <recommendedName>
        <fullName evidence="3">EF-hand domain-containing protein</fullName>
    </recommendedName>
</protein>
<sequence>MCDSPETLKLRKNYRDALRTIKDKIINLGTNQIEPCDVQNAGICQQSLSLEDDRKRPYFFVPFEKEYIPTDEIEYHIYDESNENHINWGDMNFGDLFDLDYNWTVSFTCPAPVDTGLPHMKCIMDTTDINGDDRLTQGELISIINIMVGRLKTKSLRPHVVAPVMVYSVMGPAHLRVLEAYYNGQHLVVRKTELYDMRDFNPALITLLTKWWLGYAVGETKTLTPPAP</sequence>
<dbReference type="Proteomes" id="UP000325780">
    <property type="component" value="Unassembled WGS sequence"/>
</dbReference>
<dbReference type="PROSITE" id="PS00018">
    <property type="entry name" value="EF_HAND_1"/>
    <property type="match status" value="1"/>
</dbReference>
<keyword evidence="2" id="KW-1185">Reference proteome</keyword>
<dbReference type="InterPro" id="IPR018247">
    <property type="entry name" value="EF_Hand_1_Ca_BS"/>
</dbReference>
<proteinExistence type="predicted"/>
<evidence type="ECO:0000313" key="1">
    <source>
        <dbReference type="EMBL" id="KAE8153053.1"/>
    </source>
</evidence>
<evidence type="ECO:0000313" key="2">
    <source>
        <dbReference type="Proteomes" id="UP000325780"/>
    </source>
</evidence>